<dbReference type="PRINTS" id="PR00599">
    <property type="entry name" value="MAPEPTIDASE"/>
</dbReference>
<comment type="function">
    <text evidence="1 6">Removes the N-terminal methionine from nascent proteins. The N-terminal methionine is often cleaved when the second residue in the primary sequence is small and uncharged (Met-Ala-, Cys, Gly, Pro, Ser, Thr, or Val). Requires deformylation of the N(alpha)-formylated initiator methionine before it can be hydrolyzed.</text>
</comment>
<dbReference type="GO" id="GO:0004239">
    <property type="term" value="F:initiator methionyl aminopeptidase activity"/>
    <property type="evidence" value="ECO:0007669"/>
    <property type="project" value="UniProtKB-UniRule"/>
</dbReference>
<sequence>MAEKTQVELYSLKELDKIRRACDVVVEVLETVAEYVKPGVSTAELDLIAREVVKKRGARPAFLNYRPPFSKVSYPAALCVSVNSAVVHGLPKKDQIIKKGDIVSLDFGAILDGYAGDSAITVPVGKIDPDKERLLKATKEALEEAVKACVPGNFLSDITKAIKRVADKYGVYPVKNLGGHGIGRKVHEPPFVPNHMEDFKYERDMKLRAGMVLAIEPMLALGTSEITHNGDQWTVLTADGSPAAHYEYVVAITKDGPMVLTQFTKGVFDG</sequence>
<dbReference type="Gene3D" id="3.90.230.10">
    <property type="entry name" value="Creatinase/methionine aminopeptidase superfamily"/>
    <property type="match status" value="1"/>
</dbReference>
<keyword evidence="3 6" id="KW-0645">Protease</keyword>
<evidence type="ECO:0000259" key="8">
    <source>
        <dbReference type="Pfam" id="PF00557"/>
    </source>
</evidence>
<comment type="caution">
    <text evidence="9">The sequence shown here is derived from an EMBL/GenBank/DDBJ whole genome shotgun (WGS) entry which is preliminary data.</text>
</comment>
<proteinExistence type="inferred from homology"/>
<dbReference type="InterPro" id="IPR000994">
    <property type="entry name" value="Pept_M24"/>
</dbReference>
<evidence type="ECO:0000256" key="4">
    <source>
        <dbReference type="ARBA" id="ARBA00022723"/>
    </source>
</evidence>
<keyword evidence="5 6" id="KW-0378">Hydrolase</keyword>
<evidence type="ECO:0000256" key="3">
    <source>
        <dbReference type="ARBA" id="ARBA00022670"/>
    </source>
</evidence>
<dbReference type="HAMAP" id="MF_01974">
    <property type="entry name" value="MetAP_1"/>
    <property type="match status" value="1"/>
</dbReference>
<feature type="binding site" evidence="6">
    <location>
        <position position="117"/>
    </location>
    <ligand>
        <name>a divalent metal cation</name>
        <dbReference type="ChEBI" id="CHEBI:60240"/>
        <label>2</label>
        <note>catalytic</note>
    </ligand>
</feature>
<feature type="binding site" evidence="6">
    <location>
        <position position="180"/>
    </location>
    <ligand>
        <name>a divalent metal cation</name>
        <dbReference type="ChEBI" id="CHEBI:60240"/>
        <label>2</label>
        <note>catalytic</note>
    </ligand>
</feature>
<keyword evidence="2 6" id="KW-0031">Aminopeptidase</keyword>
<dbReference type="NCBIfam" id="TIGR00500">
    <property type="entry name" value="met_pdase_I"/>
    <property type="match status" value="1"/>
</dbReference>
<comment type="similarity">
    <text evidence="6">Belongs to the peptidase M24A family. Methionine aminopeptidase type 1 subfamily.</text>
</comment>
<dbReference type="InterPro" id="IPR036005">
    <property type="entry name" value="Creatinase/aminopeptidase-like"/>
</dbReference>
<evidence type="ECO:0000256" key="2">
    <source>
        <dbReference type="ARBA" id="ARBA00022438"/>
    </source>
</evidence>
<dbReference type="EMBL" id="DSAC01000043">
    <property type="protein sequence ID" value="HHO73709.1"/>
    <property type="molecule type" value="Genomic_DNA"/>
</dbReference>
<dbReference type="InterPro" id="IPR001714">
    <property type="entry name" value="Pept_M24_MAP"/>
</dbReference>
<gene>
    <name evidence="6 9" type="primary">map</name>
    <name evidence="9" type="ORF">ENN04_03630</name>
</gene>
<dbReference type="PANTHER" id="PTHR43330:SF27">
    <property type="entry name" value="METHIONINE AMINOPEPTIDASE"/>
    <property type="match status" value="1"/>
</dbReference>
<feature type="binding site" evidence="6">
    <location>
        <position position="106"/>
    </location>
    <ligand>
        <name>a divalent metal cation</name>
        <dbReference type="ChEBI" id="CHEBI:60240"/>
        <label>1</label>
    </ligand>
</feature>
<evidence type="ECO:0000256" key="7">
    <source>
        <dbReference type="RuleBase" id="RU003653"/>
    </source>
</evidence>
<reference evidence="9" key="1">
    <citation type="journal article" date="2020" name="mSystems">
        <title>Genome- and Community-Level Interaction Insights into Carbon Utilization and Element Cycling Functions of Hydrothermarchaeota in Hydrothermal Sediment.</title>
        <authorList>
            <person name="Zhou Z."/>
            <person name="Liu Y."/>
            <person name="Xu W."/>
            <person name="Pan J."/>
            <person name="Luo Z.H."/>
            <person name="Li M."/>
        </authorList>
    </citation>
    <scope>NUCLEOTIDE SEQUENCE [LARGE SCALE GENOMIC DNA]</scope>
    <source>
        <strain evidence="9">SpSt-114</strain>
    </source>
</reference>
<feature type="domain" description="Peptidase M24" evidence="8">
    <location>
        <begin position="17"/>
        <end position="253"/>
    </location>
</feature>
<feature type="binding site" evidence="6">
    <location>
        <position position="117"/>
    </location>
    <ligand>
        <name>a divalent metal cation</name>
        <dbReference type="ChEBI" id="CHEBI:60240"/>
        <label>1</label>
    </ligand>
</feature>
<feature type="binding site" evidence="6">
    <location>
        <position position="187"/>
    </location>
    <ligand>
        <name>substrate</name>
    </ligand>
</feature>
<evidence type="ECO:0000313" key="9">
    <source>
        <dbReference type="EMBL" id="HHO73709.1"/>
    </source>
</evidence>
<dbReference type="EC" id="3.4.11.18" evidence="6 7"/>
<evidence type="ECO:0000256" key="6">
    <source>
        <dbReference type="HAMAP-Rule" id="MF_01974"/>
    </source>
</evidence>
<feature type="binding site" evidence="6">
    <location>
        <position position="88"/>
    </location>
    <ligand>
        <name>substrate</name>
    </ligand>
</feature>
<accession>A0A7C5SYP0</accession>
<evidence type="ECO:0000256" key="5">
    <source>
        <dbReference type="ARBA" id="ARBA00022801"/>
    </source>
</evidence>
<dbReference type="InterPro" id="IPR002467">
    <property type="entry name" value="Pept_M24A_MAP1"/>
</dbReference>
<name>A0A7C5SYP0_9AQUI</name>
<keyword evidence="4 6" id="KW-0479">Metal-binding</keyword>
<comment type="subunit">
    <text evidence="6">Monomer.</text>
</comment>
<dbReference type="AlphaFoldDB" id="A0A7C5SYP0"/>
<dbReference type="PANTHER" id="PTHR43330">
    <property type="entry name" value="METHIONINE AMINOPEPTIDASE"/>
    <property type="match status" value="1"/>
</dbReference>
<evidence type="ECO:0000256" key="1">
    <source>
        <dbReference type="ARBA" id="ARBA00002521"/>
    </source>
</evidence>
<dbReference type="SUPFAM" id="SSF55920">
    <property type="entry name" value="Creatinase/aminopeptidase"/>
    <property type="match status" value="1"/>
</dbReference>
<comment type="cofactor">
    <cofactor evidence="6">
        <name>Co(2+)</name>
        <dbReference type="ChEBI" id="CHEBI:48828"/>
    </cofactor>
    <cofactor evidence="6">
        <name>Zn(2+)</name>
        <dbReference type="ChEBI" id="CHEBI:29105"/>
    </cofactor>
    <cofactor evidence="6">
        <name>Mn(2+)</name>
        <dbReference type="ChEBI" id="CHEBI:29035"/>
    </cofactor>
    <cofactor evidence="6">
        <name>Fe(2+)</name>
        <dbReference type="ChEBI" id="CHEBI:29033"/>
    </cofactor>
    <text evidence="6">Binds 2 divalent metal cations per subunit. Has a high-affinity and a low affinity metal-binding site. The true nature of the physiological cofactor is under debate. The enzyme is active with cobalt, zinc, manganese or divalent iron ions. Most likely, methionine aminopeptidases function as mononuclear Fe(2+)-metalloproteases under physiological conditions, and the catalytically relevant metal-binding site has been assigned to the histidine-containing high-affinity site.</text>
</comment>
<dbReference type="GO" id="GO:0070006">
    <property type="term" value="F:metalloaminopeptidase activity"/>
    <property type="evidence" value="ECO:0007669"/>
    <property type="project" value="UniProtKB-UniRule"/>
</dbReference>
<comment type="catalytic activity">
    <reaction evidence="6 7">
        <text>Release of N-terminal amino acids, preferentially methionine, from peptides and arylamides.</text>
        <dbReference type="EC" id="3.4.11.18"/>
    </reaction>
</comment>
<feature type="binding site" evidence="6">
    <location>
        <position position="247"/>
    </location>
    <ligand>
        <name>a divalent metal cation</name>
        <dbReference type="ChEBI" id="CHEBI:60240"/>
        <label>2</label>
        <note>catalytic</note>
    </ligand>
</feature>
<dbReference type="GO" id="GO:0006508">
    <property type="term" value="P:proteolysis"/>
    <property type="evidence" value="ECO:0007669"/>
    <property type="project" value="UniProtKB-KW"/>
</dbReference>
<organism evidence="9">
    <name type="scientific">Thermocrinis ruber</name>
    <dbReference type="NCBI Taxonomy" id="75906"/>
    <lineage>
        <taxon>Bacteria</taxon>
        <taxon>Pseudomonadati</taxon>
        <taxon>Aquificota</taxon>
        <taxon>Aquificia</taxon>
        <taxon>Aquificales</taxon>
        <taxon>Aquificaceae</taxon>
        <taxon>Thermocrinis</taxon>
    </lineage>
</organism>
<protein>
    <recommendedName>
        <fullName evidence="6 7">Methionine aminopeptidase</fullName>
        <shortName evidence="6">MAP</shortName>
        <shortName evidence="6">MetAP</shortName>
        <ecNumber evidence="6 7">3.4.11.18</ecNumber>
    </recommendedName>
    <alternativeName>
        <fullName evidence="6">Peptidase M</fullName>
    </alternativeName>
</protein>
<feature type="binding site" evidence="6">
    <location>
        <position position="216"/>
    </location>
    <ligand>
        <name>a divalent metal cation</name>
        <dbReference type="ChEBI" id="CHEBI:60240"/>
        <label>2</label>
        <note>catalytic</note>
    </ligand>
</feature>
<dbReference type="Pfam" id="PF00557">
    <property type="entry name" value="Peptidase_M24"/>
    <property type="match status" value="1"/>
</dbReference>
<dbReference type="CDD" id="cd01086">
    <property type="entry name" value="MetAP1"/>
    <property type="match status" value="1"/>
</dbReference>
<dbReference type="GO" id="GO:0046872">
    <property type="term" value="F:metal ion binding"/>
    <property type="evidence" value="ECO:0007669"/>
    <property type="project" value="UniProtKB-UniRule"/>
</dbReference>
<feature type="binding site" evidence="6">
    <location>
        <position position="247"/>
    </location>
    <ligand>
        <name>a divalent metal cation</name>
        <dbReference type="ChEBI" id="CHEBI:60240"/>
        <label>1</label>
    </ligand>
</feature>
<dbReference type="GO" id="GO:0005829">
    <property type="term" value="C:cytosol"/>
    <property type="evidence" value="ECO:0007669"/>
    <property type="project" value="TreeGrafter"/>
</dbReference>